<dbReference type="Proteomes" id="UP000629870">
    <property type="component" value="Unassembled WGS sequence"/>
</dbReference>
<protein>
    <submittedName>
        <fullName evidence="2">Uncharacterized protein</fullName>
    </submittedName>
</protein>
<sequence length="33" mass="3526">MIPDPIPEPPAEQQKPLSAGEGGLITVVTVRER</sequence>
<feature type="region of interest" description="Disordered" evidence="1">
    <location>
        <begin position="1"/>
        <end position="33"/>
    </location>
</feature>
<reference evidence="2 3" key="1">
    <citation type="submission" date="2020-08" db="EMBL/GenBank/DDBJ databases">
        <title>Genomic Encyclopedia of Type Strains, Phase IV (KMG-IV): sequencing the most valuable type-strain genomes for metagenomic binning, comparative biology and taxonomic classification.</title>
        <authorList>
            <person name="Goeker M."/>
        </authorList>
    </citation>
    <scope>NUCLEOTIDE SEQUENCE [LARGE SCALE GENOMIC DNA]</scope>
    <source>
        <strain evidence="2 3">DSM 12027</strain>
    </source>
</reference>
<evidence type="ECO:0000313" key="3">
    <source>
        <dbReference type="Proteomes" id="UP000629870"/>
    </source>
</evidence>
<evidence type="ECO:0000256" key="1">
    <source>
        <dbReference type="SAM" id="MobiDB-lite"/>
    </source>
</evidence>
<gene>
    <name evidence="2" type="ORF">HNQ04_001485</name>
</gene>
<feature type="compositionally biased region" description="Pro residues" evidence="1">
    <location>
        <begin position="1"/>
        <end position="10"/>
    </location>
</feature>
<accession>A0ABR6NQD5</accession>
<proteinExistence type="predicted"/>
<keyword evidence="3" id="KW-1185">Reference proteome</keyword>
<name>A0ABR6NQD5_9DEIO</name>
<evidence type="ECO:0000313" key="2">
    <source>
        <dbReference type="EMBL" id="MBB6016247.1"/>
    </source>
</evidence>
<dbReference type="EMBL" id="JACHEW010000005">
    <property type="protein sequence ID" value="MBB6016247.1"/>
    <property type="molecule type" value="Genomic_DNA"/>
</dbReference>
<comment type="caution">
    <text evidence="2">The sequence shown here is derived from an EMBL/GenBank/DDBJ whole genome shotgun (WGS) entry which is preliminary data.</text>
</comment>
<organism evidence="2 3">
    <name type="scientific">Deinococcus radiopugnans ATCC 19172</name>
    <dbReference type="NCBI Taxonomy" id="585398"/>
    <lineage>
        <taxon>Bacteria</taxon>
        <taxon>Thermotogati</taxon>
        <taxon>Deinococcota</taxon>
        <taxon>Deinococci</taxon>
        <taxon>Deinococcales</taxon>
        <taxon>Deinococcaceae</taxon>
        <taxon>Deinococcus</taxon>
    </lineage>
</organism>